<dbReference type="EC" id="2.7.11.1" evidence="1"/>
<feature type="domain" description="KaiC" evidence="7">
    <location>
        <begin position="11"/>
        <end position="240"/>
    </location>
</feature>
<dbReference type="SUPFAM" id="SSF52540">
    <property type="entry name" value="P-loop containing nucleoside triphosphate hydrolases"/>
    <property type="match status" value="2"/>
</dbReference>
<dbReference type="eggNOG" id="COG0467">
    <property type="taxonomic scope" value="Bacteria"/>
</dbReference>
<dbReference type="Gene3D" id="3.40.50.300">
    <property type="entry name" value="P-loop containing nucleotide triphosphate hydrolases"/>
    <property type="match status" value="2"/>
</dbReference>
<dbReference type="AlphaFoldDB" id="S9P583"/>
<keyword evidence="3" id="KW-0808">Transferase</keyword>
<keyword evidence="9" id="KW-1185">Reference proteome</keyword>
<dbReference type="InterPro" id="IPR030665">
    <property type="entry name" value="KaiC"/>
</dbReference>
<dbReference type="InterPro" id="IPR027417">
    <property type="entry name" value="P-loop_NTPase"/>
</dbReference>
<dbReference type="PANTHER" id="PTHR42926:SF1">
    <property type="entry name" value="CIRCADIAN CLOCK OSCILLATOR PROTEIN KAIC 1"/>
    <property type="match status" value="1"/>
</dbReference>
<comment type="caution">
    <text evidence="8">The sequence shown here is derived from an EMBL/GenBank/DDBJ whole genome shotgun (WGS) entry which is preliminary data.</text>
</comment>
<dbReference type="SMART" id="SM00382">
    <property type="entry name" value="AAA"/>
    <property type="match status" value="2"/>
</dbReference>
<name>S9P583_CYSF2</name>
<dbReference type="GO" id="GO:0005524">
    <property type="term" value="F:ATP binding"/>
    <property type="evidence" value="ECO:0007669"/>
    <property type="project" value="InterPro"/>
</dbReference>
<keyword evidence="4" id="KW-0677">Repeat</keyword>
<proteinExistence type="predicted"/>
<evidence type="ECO:0000256" key="2">
    <source>
        <dbReference type="ARBA" id="ARBA00022553"/>
    </source>
</evidence>
<dbReference type="PIRSF" id="PIRSF039117">
    <property type="entry name" value="KaiC"/>
    <property type="match status" value="1"/>
</dbReference>
<evidence type="ECO:0000313" key="8">
    <source>
        <dbReference type="EMBL" id="EPX59585.1"/>
    </source>
</evidence>
<dbReference type="InterPro" id="IPR010624">
    <property type="entry name" value="KaiC_dom"/>
</dbReference>
<evidence type="ECO:0000256" key="3">
    <source>
        <dbReference type="ARBA" id="ARBA00022679"/>
    </source>
</evidence>
<accession>S9P583</accession>
<dbReference type="EMBL" id="ANAH02000016">
    <property type="protein sequence ID" value="EPX59585.1"/>
    <property type="molecule type" value="Genomic_DNA"/>
</dbReference>
<keyword evidence="6" id="KW-0378">Hydrolase</keyword>
<sequence>MMTVHGPGPQERISTGVPGLDTVLHGGLRRGRTYMLMGLPGAGKTILANQTCFHHLRQGLGVLYVTLLAESHTDLISNLEPLSFFDASRIGRSATYVSAFNVLEQSGLDGLLALIRKEIKARDSSLLVLDGLVAAEEMAPSPQALKKFIHNLQVVTNLLGCTTLILTTGGGKGLRAEHTMVDGLIVLRQRTQGARMLRELDVRKFRGSAHLLGWHSFDITDDGLVVYPRLESLPREDVAHTPSGHTRCAFGIAGLDAMLHGGIPSGSSTLLYGPPGSGKTLLGVSFLAQGALQGERGHHFAFYDSPERMRVQARGVGLDLDPLVERGDLAISYHPPLENVLDKLGVQLLTLIRERGVRRLFLDGYDGLQKASGQRGRVTRFLAALVNECRQRDVTLVYTAETQAAFGPELKFPLQGLSLVAENILYLRSVELRSQLRRFICAMKVRNSGYDHSFRELIIGEKGLAVGDIIEDGQQLLTGQARVPTHRGQ</sequence>
<evidence type="ECO:0000256" key="5">
    <source>
        <dbReference type="ARBA" id="ARBA00022777"/>
    </source>
</evidence>
<evidence type="ECO:0000259" key="7">
    <source>
        <dbReference type="PROSITE" id="PS51146"/>
    </source>
</evidence>
<evidence type="ECO:0000256" key="4">
    <source>
        <dbReference type="ARBA" id="ARBA00022737"/>
    </source>
</evidence>
<evidence type="ECO:0000256" key="6">
    <source>
        <dbReference type="ARBA" id="ARBA00022801"/>
    </source>
</evidence>
<gene>
    <name evidence="8" type="ORF">D187_002746</name>
</gene>
<dbReference type="PANTHER" id="PTHR42926">
    <property type="match status" value="1"/>
</dbReference>
<dbReference type="Pfam" id="PF06745">
    <property type="entry name" value="ATPase"/>
    <property type="match status" value="2"/>
</dbReference>
<dbReference type="InterPro" id="IPR014774">
    <property type="entry name" value="KaiC-like_dom"/>
</dbReference>
<feature type="domain" description="KaiC" evidence="7">
    <location>
        <begin position="246"/>
        <end position="483"/>
    </location>
</feature>
<keyword evidence="2" id="KW-0597">Phosphoprotein</keyword>
<dbReference type="InterPro" id="IPR051347">
    <property type="entry name" value="Circadian_clock_KaiC-rel"/>
</dbReference>
<organism evidence="8 9">
    <name type="scientific">Cystobacter fuscus (strain ATCC 25194 / DSM 2262 / NBRC 100088 / M29)</name>
    <dbReference type="NCBI Taxonomy" id="1242864"/>
    <lineage>
        <taxon>Bacteria</taxon>
        <taxon>Pseudomonadati</taxon>
        <taxon>Myxococcota</taxon>
        <taxon>Myxococcia</taxon>
        <taxon>Myxococcales</taxon>
        <taxon>Cystobacterineae</taxon>
        <taxon>Archangiaceae</taxon>
        <taxon>Cystobacter</taxon>
    </lineage>
</organism>
<dbReference type="GO" id="GO:0016787">
    <property type="term" value="F:hydrolase activity"/>
    <property type="evidence" value="ECO:0007669"/>
    <property type="project" value="UniProtKB-KW"/>
</dbReference>
<dbReference type="Proteomes" id="UP000011682">
    <property type="component" value="Unassembled WGS sequence"/>
</dbReference>
<dbReference type="InterPro" id="IPR003593">
    <property type="entry name" value="AAA+_ATPase"/>
</dbReference>
<keyword evidence="5" id="KW-0418">Kinase</keyword>
<evidence type="ECO:0000313" key="9">
    <source>
        <dbReference type="Proteomes" id="UP000011682"/>
    </source>
</evidence>
<reference evidence="8" key="1">
    <citation type="submission" date="2013-05" db="EMBL/GenBank/DDBJ databases">
        <title>Genome assembly of Cystobacter fuscus DSM 2262.</title>
        <authorList>
            <person name="Sharma G."/>
            <person name="Khatri I."/>
            <person name="Kaur C."/>
            <person name="Mayilraj S."/>
            <person name="Subramanian S."/>
        </authorList>
    </citation>
    <scope>NUCLEOTIDE SEQUENCE [LARGE SCALE GENOMIC DNA]</scope>
    <source>
        <strain evidence="8">DSM 2262</strain>
    </source>
</reference>
<dbReference type="PROSITE" id="PS51146">
    <property type="entry name" value="KAIC"/>
    <property type="match status" value="2"/>
</dbReference>
<dbReference type="GO" id="GO:0004674">
    <property type="term" value="F:protein serine/threonine kinase activity"/>
    <property type="evidence" value="ECO:0007669"/>
    <property type="project" value="UniProtKB-EC"/>
</dbReference>
<protein>
    <recommendedName>
        <fullName evidence="1">non-specific serine/threonine protein kinase</fullName>
        <ecNumber evidence="1">2.7.11.1</ecNumber>
    </recommendedName>
</protein>
<evidence type="ECO:0000256" key="1">
    <source>
        <dbReference type="ARBA" id="ARBA00012513"/>
    </source>
</evidence>